<feature type="non-terminal residue" evidence="2">
    <location>
        <position position="1"/>
    </location>
</feature>
<sequence length="1233" mass="139840">MLALNKKNNNECLIHFAGTKDSLCAFSKKRFETFLCRREEWLQFEEAALVIARNSLQVCRQDESSENCEQYFFHQKCYNSFTDISKIKRARQQQKVVNYDAEKEKSREEVEEPQSPKPKRRSRVSGQQGSNQNVLPDVCIICKRKTSYIRDKEQASESIYRTSKLKIKLQRDYPQLVFFSLSRQNKSELVYCEYIETGEVLEKMKFESVNCESASDLEPDDEEMTGEMPQEVSQRNDEIVKLYEIAILLRSCIQETATFPRVWPPTSVDISNDAAKDITPIVLFNFIAWVMNKSDEPTLDSFVRLQKIWDNDDFGEEAKVSTHITNGIAIQEEREDDVIPNVNVPKSQAKSLPAPHSEILPYVIGKKKSPNLKSICCSSDLEEKVYVAVQQFAEKCDFAYSLIKMHYGGCLPDWTGFNTLLAEDKIPRVSKIGYLPVIDASPTEYSTVHTVLSKSKDIASQLGMDYMVLVFDEAIYSKAQHIRWKNPEFMEKFIIRMGDFHAIMSFCGAIGKLFRDAGLQDILIESGVVGTGSVNGVMSGKFYNGSTRCHKIMHEALERIRFQVFMDSLSPEERKDVEDQISILKDSFPGHDFENLLARPAFHDIMTQYGVFIEAQKQTCPTFSLWSSYIDISGLMMKFIRATRESDWFLHLSTLRSMLPWFFAADRVNYSRYASVYWLEMNALEETHPSAAENLKRHWTVQRQQRYGFSSIACDQAIEQTANRDSKTKGGLIGFTLNKGAVNRWILSQSERSASHGQCQIMAGAVDNERQRKNLDETHKQNYEKEVKSVISTIESMVNPFEKEQTNLIHLASGVIAPCAVQHDLLCAKSLGEKRFMQFVGENLLSDTPDLFDTIKKTKLQTFSSSQKPTKTATSKGKEVSLKSSRNLCARLLLLAKSRDVDMKIVLSYSLGPYPLSLATVDGNPTKTVKANLMHMLEEMSPECVNNFLPRNSAIMVDAMALLQSLTRIPKTFGELAAHVLSRLLSLAGFHKASRIDFVADRYPDHSIKANERSRRAAQGSTLINIYGKSQPTPTQWKKYLNSGKNKEAIISFLIDCWKDLKSDDLTGLILYTTRGDKCFKISPTSQSTIVETIEVVELECDHEEADTRLLLHAKHASDNDFSVVAIKSPDTDVFLLMVAMKQNFSADLHFITGNQNQSRIISVNEVCDKVGSETCNLIVGFHAFTGCDSVSSFYGKGKRKAWKVLSENPKGKDAFRILGDEVDPTEDLYELL</sequence>
<dbReference type="Proteomes" id="UP001152795">
    <property type="component" value="Unassembled WGS sequence"/>
</dbReference>
<feature type="region of interest" description="Disordered" evidence="1">
    <location>
        <begin position="98"/>
        <end position="131"/>
    </location>
</feature>
<evidence type="ECO:0000256" key="1">
    <source>
        <dbReference type="SAM" id="MobiDB-lite"/>
    </source>
</evidence>
<dbReference type="PANTHER" id="PTHR46704">
    <property type="entry name" value="CXC DOMAIN-CONTAINING PROTEIN-RELATED"/>
    <property type="match status" value="1"/>
</dbReference>
<name>A0A7D9ENC5_PARCT</name>
<accession>A0A7D9ENC5</accession>
<evidence type="ECO:0000313" key="3">
    <source>
        <dbReference type="Proteomes" id="UP001152795"/>
    </source>
</evidence>
<protein>
    <submittedName>
        <fullName evidence="2">Uncharacterized protein</fullName>
    </submittedName>
</protein>
<comment type="caution">
    <text evidence="2">The sequence shown here is derived from an EMBL/GenBank/DDBJ whole genome shotgun (WGS) entry which is preliminary data.</text>
</comment>
<proteinExistence type="predicted"/>
<dbReference type="PANTHER" id="PTHR46704:SF9">
    <property type="entry name" value="BHLH DOMAIN-CONTAINING PROTEIN"/>
    <property type="match status" value="1"/>
</dbReference>
<reference evidence="2" key="1">
    <citation type="submission" date="2020-04" db="EMBL/GenBank/DDBJ databases">
        <authorList>
            <person name="Alioto T."/>
            <person name="Alioto T."/>
            <person name="Gomez Garrido J."/>
        </authorList>
    </citation>
    <scope>NUCLEOTIDE SEQUENCE</scope>
    <source>
        <strain evidence="2">A484AB</strain>
    </source>
</reference>
<gene>
    <name evidence="2" type="ORF">PACLA_8A075484</name>
</gene>
<evidence type="ECO:0000313" key="2">
    <source>
        <dbReference type="EMBL" id="CAB4013120.1"/>
    </source>
</evidence>
<dbReference type="EMBL" id="CACRXK020007762">
    <property type="protein sequence ID" value="CAB4013120.1"/>
    <property type="molecule type" value="Genomic_DNA"/>
</dbReference>
<organism evidence="2 3">
    <name type="scientific">Paramuricea clavata</name>
    <name type="common">Red gorgonian</name>
    <name type="synonym">Violescent sea-whip</name>
    <dbReference type="NCBI Taxonomy" id="317549"/>
    <lineage>
        <taxon>Eukaryota</taxon>
        <taxon>Metazoa</taxon>
        <taxon>Cnidaria</taxon>
        <taxon>Anthozoa</taxon>
        <taxon>Octocorallia</taxon>
        <taxon>Malacalcyonacea</taxon>
        <taxon>Plexauridae</taxon>
        <taxon>Paramuricea</taxon>
    </lineage>
</organism>
<dbReference type="AlphaFoldDB" id="A0A7D9ENC5"/>
<dbReference type="OrthoDB" id="6021232at2759"/>
<keyword evidence="3" id="KW-1185">Reference proteome</keyword>